<proteinExistence type="predicted"/>
<keyword evidence="3" id="KW-1185">Reference proteome</keyword>
<keyword evidence="1" id="KW-1133">Transmembrane helix</keyword>
<evidence type="ECO:0000256" key="1">
    <source>
        <dbReference type="SAM" id="Phobius"/>
    </source>
</evidence>
<evidence type="ECO:0000313" key="2">
    <source>
        <dbReference type="EMBL" id="MDN4074731.1"/>
    </source>
</evidence>
<name>A0ABT8E9Y3_9BACL</name>
<comment type="caution">
    <text evidence="2">The sequence shown here is derived from an EMBL/GenBank/DDBJ whole genome shotgun (WGS) entry which is preliminary data.</text>
</comment>
<gene>
    <name evidence="2" type="ORF">QYF49_17240</name>
</gene>
<protein>
    <submittedName>
        <fullName evidence="2">Type II secretion system protein</fullName>
    </submittedName>
</protein>
<dbReference type="EMBL" id="JAUHLN010000003">
    <property type="protein sequence ID" value="MDN4074731.1"/>
    <property type="molecule type" value="Genomic_DNA"/>
</dbReference>
<sequence>MLKNSRGYFLLEALLALSVFSIVISGIGLALHALYTERFTIKQEREALQLLSNKMTIEAWGGDEGGSSYIRGQTAEFQWRMLEGGLCIEFTGKNGRTYRECDVRKQ</sequence>
<organism evidence="2 3">
    <name type="scientific">Fictibacillus terranigra</name>
    <dbReference type="NCBI Taxonomy" id="3058424"/>
    <lineage>
        <taxon>Bacteria</taxon>
        <taxon>Bacillati</taxon>
        <taxon>Bacillota</taxon>
        <taxon>Bacilli</taxon>
        <taxon>Bacillales</taxon>
        <taxon>Fictibacillaceae</taxon>
        <taxon>Fictibacillus</taxon>
    </lineage>
</organism>
<dbReference type="RefSeq" id="WP_290400839.1">
    <property type="nucleotide sequence ID" value="NZ_JAUHLN010000003.1"/>
</dbReference>
<evidence type="ECO:0000313" key="3">
    <source>
        <dbReference type="Proteomes" id="UP001168694"/>
    </source>
</evidence>
<accession>A0ABT8E9Y3</accession>
<keyword evidence="1" id="KW-0472">Membrane</keyword>
<reference evidence="2" key="1">
    <citation type="submission" date="2023-06" db="EMBL/GenBank/DDBJ databases">
        <title>Draft Genome Sequences of Representative Paenibacillus Polymyxa, Bacillus cereus, Fictibacillus sp., and Brevibacillus agri Strains Isolated from Amazonian Dark Earth.</title>
        <authorList>
            <person name="Pellegrinetti T.A."/>
            <person name="Cunha I.C.M."/>
            <person name="Chaves M.G."/>
            <person name="Freitas A.S."/>
            <person name="Silva A.V.R."/>
            <person name="Tsai S.M."/>
            <person name="Mendes L.W."/>
        </authorList>
    </citation>
    <scope>NUCLEOTIDE SEQUENCE</scope>
    <source>
        <strain evidence="2">CENA-BCM004</strain>
    </source>
</reference>
<feature type="transmembrane region" description="Helical" evidence="1">
    <location>
        <begin position="13"/>
        <end position="35"/>
    </location>
</feature>
<dbReference type="Proteomes" id="UP001168694">
    <property type="component" value="Unassembled WGS sequence"/>
</dbReference>
<keyword evidence="1" id="KW-0812">Transmembrane</keyword>